<keyword evidence="7 10" id="KW-0030">Aminoacyl-tRNA synthetase</keyword>
<dbReference type="GO" id="GO:0005524">
    <property type="term" value="F:ATP binding"/>
    <property type="evidence" value="ECO:0007669"/>
    <property type="project" value="UniProtKB-UniRule"/>
</dbReference>
<evidence type="ECO:0000256" key="9">
    <source>
        <dbReference type="ARBA" id="ARBA00048359"/>
    </source>
</evidence>
<dbReference type="GO" id="GO:0000049">
    <property type="term" value="F:tRNA binding"/>
    <property type="evidence" value="ECO:0007669"/>
    <property type="project" value="InterPro"/>
</dbReference>
<comment type="subunit">
    <text evidence="10">Monomer.</text>
</comment>
<keyword evidence="10" id="KW-0479">Metal-binding</keyword>
<feature type="binding site" evidence="10">
    <location>
        <position position="912"/>
    </location>
    <ligand>
        <name>Zn(2+)</name>
        <dbReference type="ChEBI" id="CHEBI:29105"/>
    </ligand>
</feature>
<dbReference type="InterPro" id="IPR009008">
    <property type="entry name" value="Val/Leu/Ile-tRNA-synth_edit"/>
</dbReference>
<feature type="binding site" evidence="10">
    <location>
        <position position="915"/>
    </location>
    <ligand>
        <name>Zn(2+)</name>
        <dbReference type="ChEBI" id="CHEBI:29105"/>
    </ligand>
</feature>
<evidence type="ECO:0000259" key="12">
    <source>
        <dbReference type="Pfam" id="PF06827"/>
    </source>
</evidence>
<dbReference type="Pfam" id="PF00133">
    <property type="entry name" value="tRNA-synt_1"/>
    <property type="match status" value="1"/>
</dbReference>
<dbReference type="InterPro" id="IPR023585">
    <property type="entry name" value="Ile-tRNA-ligase_type1"/>
</dbReference>
<evidence type="ECO:0000256" key="3">
    <source>
        <dbReference type="ARBA" id="ARBA00022598"/>
    </source>
</evidence>
<dbReference type="Gene3D" id="1.10.10.830">
    <property type="entry name" value="Ile-tRNA synthetase CP2 domain-like"/>
    <property type="match status" value="1"/>
</dbReference>
<dbReference type="eggNOG" id="COG0060">
    <property type="taxonomic scope" value="Bacteria"/>
</dbReference>
<feature type="binding site" evidence="10">
    <location>
        <position position="892"/>
    </location>
    <ligand>
        <name>Zn(2+)</name>
        <dbReference type="ChEBI" id="CHEBI:29105"/>
    </ligand>
</feature>
<dbReference type="Gene3D" id="3.40.50.620">
    <property type="entry name" value="HUPs"/>
    <property type="match status" value="2"/>
</dbReference>
<comment type="similarity">
    <text evidence="1 10">Belongs to the class-I aminoacyl-tRNA synthetase family. IleS type 1 subfamily.</text>
</comment>
<comment type="catalytic activity">
    <reaction evidence="9 10">
        <text>tRNA(Ile) + L-isoleucine + ATP = L-isoleucyl-tRNA(Ile) + AMP + diphosphate</text>
        <dbReference type="Rhea" id="RHEA:11060"/>
        <dbReference type="Rhea" id="RHEA-COMP:9666"/>
        <dbReference type="Rhea" id="RHEA-COMP:9695"/>
        <dbReference type="ChEBI" id="CHEBI:30616"/>
        <dbReference type="ChEBI" id="CHEBI:33019"/>
        <dbReference type="ChEBI" id="CHEBI:58045"/>
        <dbReference type="ChEBI" id="CHEBI:78442"/>
        <dbReference type="ChEBI" id="CHEBI:78528"/>
        <dbReference type="ChEBI" id="CHEBI:456215"/>
        <dbReference type="EC" id="6.1.1.5"/>
    </reaction>
</comment>
<keyword evidence="6 10" id="KW-0648">Protein biosynthesis</keyword>
<dbReference type="GO" id="GO:0002161">
    <property type="term" value="F:aminoacyl-tRNA deacylase activity"/>
    <property type="evidence" value="ECO:0007669"/>
    <property type="project" value="InterPro"/>
</dbReference>
<evidence type="ECO:0000256" key="6">
    <source>
        <dbReference type="ARBA" id="ARBA00022917"/>
    </source>
</evidence>
<dbReference type="Pfam" id="PF06827">
    <property type="entry name" value="zf-FPG_IleRS"/>
    <property type="match status" value="1"/>
</dbReference>
<feature type="domain" description="Methionyl/Valyl/Leucyl/Isoleucyl-tRNA synthetase anticodon-binding" evidence="13">
    <location>
        <begin position="682"/>
        <end position="834"/>
    </location>
</feature>
<accession>A0A074LFB5</accession>
<dbReference type="GO" id="GO:0004822">
    <property type="term" value="F:isoleucine-tRNA ligase activity"/>
    <property type="evidence" value="ECO:0007669"/>
    <property type="project" value="UniProtKB-UniRule"/>
</dbReference>
<comment type="cofactor">
    <cofactor evidence="10">
        <name>Zn(2+)</name>
        <dbReference type="ChEBI" id="CHEBI:29105"/>
    </cofactor>
    <text evidence="10">Binds 1 zinc ion per subunit.</text>
</comment>
<sequence length="924" mass="104265">MEKPDYSKTLNLPETEFPMRGNLPQREPGIQEKWEEMGLYAKVQAKQAGKPKFVLHDGPPYANGDIHIGHAMNKILKDIIVKYKTMSGFDSPYVPGWDTHGMPIEHAIIKNKGINRHEVPVTEFRQMCYDYAMDFVDRQRGQFKRLGVRGDWENPYITLLPHYEARQIQVFGEMAKNGYIYKGLKPVYYCASCETALAEAEVEYADKVSPSIYVKFAVKDGKGVLPTENTYIVIWTTTPWTLPANVAISLGPDFEYDLVEVNGENLLIAKQLVGTVLKTAGVEAEPNVIKTVKGAELERVTCQHPFLDRESLVILGDHVTLESGTGCVHTAPGHGMEDYLVGLKYELPILAPVDGQGKFTAEAGKYAGQFYLKANKAIIADLTESGNLLVEKDLSHSYPHCWRCKNPVFFRATEQWFGSIDKFRDKLLEEIKKVNWSPVWGEVRLHNMIADRTDWCISRQRKWGVPIPIFYCNDCNTEIINDSTIDKLSKLFKEHGSQIWFEKDASELIPHGLTCSCGGTTFRKETDTMDVWFDSGSSHMAVLDERPELQWPADLYLEGSDQYRGWFNSSLSTAVAVRGQAPYKAILSHGFTLDGEGRKQSKSLGNVVDPLKVMQQYGADILRLWVASVDFRADTRVNDAILKQVADVYRKFRNTFRYLLGNLNDFNPSADLVPTEQLMELDRWALNKLEQVRERVVKAYDAYEFHAVYHEMNNFCNVTLSNFYFDVSKDRMYTVAPDALERRSGQTAMYHILVALTQLLAPVLTHTADEVWAYVPGAEEESVQLTEFYQGAVKFDAALDQKWEEILNVRDEVLKALEIARQEKVIGKSLTATVDLYPDAATLTVLQATPRLQEVLGVSHAHVFEPGAEVPSDATAYTGLSVRVRAAEGETCERCRVVTPEVGQNEEHPTLCPTCAGNVVHFVK</sequence>
<dbReference type="PRINTS" id="PR00984">
    <property type="entry name" value="TRNASYNTHILE"/>
</dbReference>
<organism evidence="14 15">
    <name type="scientific">Tumebacillus flagellatus</name>
    <dbReference type="NCBI Taxonomy" id="1157490"/>
    <lineage>
        <taxon>Bacteria</taxon>
        <taxon>Bacillati</taxon>
        <taxon>Bacillota</taxon>
        <taxon>Bacilli</taxon>
        <taxon>Bacillales</taxon>
        <taxon>Alicyclobacillaceae</taxon>
        <taxon>Tumebacillus</taxon>
    </lineage>
</organism>
<keyword evidence="10" id="KW-0862">Zinc</keyword>
<dbReference type="InterPro" id="IPR001412">
    <property type="entry name" value="aa-tRNA-synth_I_CS"/>
</dbReference>
<feature type="binding site" evidence="10">
    <location>
        <position position="558"/>
    </location>
    <ligand>
        <name>L-isoleucyl-5'-AMP</name>
        <dbReference type="ChEBI" id="CHEBI:178002"/>
    </ligand>
</feature>
<feature type="binding site" evidence="10">
    <location>
        <position position="895"/>
    </location>
    <ligand>
        <name>Zn(2+)</name>
        <dbReference type="ChEBI" id="CHEBI:29105"/>
    </ligand>
</feature>
<dbReference type="Pfam" id="PF08264">
    <property type="entry name" value="Anticodon_1"/>
    <property type="match status" value="1"/>
</dbReference>
<dbReference type="RefSeq" id="WP_038094560.1">
    <property type="nucleotide sequence ID" value="NZ_JMIR01000055.1"/>
</dbReference>
<evidence type="ECO:0000256" key="5">
    <source>
        <dbReference type="ARBA" id="ARBA00022840"/>
    </source>
</evidence>
<gene>
    <name evidence="10 14" type="primary">ileS</name>
    <name evidence="14" type="ORF">EL26_23590</name>
</gene>
<dbReference type="GO" id="GO:0005829">
    <property type="term" value="C:cytosol"/>
    <property type="evidence" value="ECO:0007669"/>
    <property type="project" value="TreeGrafter"/>
</dbReference>
<comment type="caution">
    <text evidence="14">The sequence shown here is derived from an EMBL/GenBank/DDBJ whole genome shotgun (WGS) entry which is preliminary data.</text>
</comment>
<keyword evidence="3 10" id="KW-0436">Ligase</keyword>
<dbReference type="Proteomes" id="UP000027931">
    <property type="component" value="Unassembled WGS sequence"/>
</dbReference>
<dbReference type="EC" id="6.1.1.5" evidence="10"/>
<proteinExistence type="inferred from homology"/>
<dbReference type="InterPro" id="IPR010663">
    <property type="entry name" value="Znf_FPG/IleRS"/>
</dbReference>
<dbReference type="InterPro" id="IPR002300">
    <property type="entry name" value="aa-tRNA-synth_Ia"/>
</dbReference>
<evidence type="ECO:0000256" key="10">
    <source>
        <dbReference type="HAMAP-Rule" id="MF_02002"/>
    </source>
</evidence>
<dbReference type="FunFam" id="3.90.740.10:FF:000006">
    <property type="entry name" value="Isoleucine--tRNA ligase"/>
    <property type="match status" value="1"/>
</dbReference>
<dbReference type="CDD" id="cd07960">
    <property type="entry name" value="Anticodon_Ia_Ile_BEm"/>
    <property type="match status" value="1"/>
</dbReference>
<dbReference type="NCBIfam" id="TIGR00392">
    <property type="entry name" value="ileS"/>
    <property type="match status" value="1"/>
</dbReference>
<dbReference type="GO" id="GO:0006428">
    <property type="term" value="P:isoleucyl-tRNA aminoacylation"/>
    <property type="evidence" value="ECO:0007669"/>
    <property type="project" value="UniProtKB-UniRule"/>
</dbReference>
<evidence type="ECO:0000256" key="7">
    <source>
        <dbReference type="ARBA" id="ARBA00023146"/>
    </source>
</evidence>
<dbReference type="SUPFAM" id="SSF47323">
    <property type="entry name" value="Anticodon-binding domain of a subclass of class I aminoacyl-tRNA synthetases"/>
    <property type="match status" value="1"/>
</dbReference>
<keyword evidence="5 10" id="KW-0067">ATP-binding</keyword>
<feature type="short sequence motif" description="'HIGH' region" evidence="10">
    <location>
        <begin position="60"/>
        <end position="70"/>
    </location>
</feature>
<name>A0A074LFB5_9BACL</name>
<keyword evidence="2 10" id="KW-0963">Cytoplasm</keyword>
<evidence type="ECO:0000256" key="2">
    <source>
        <dbReference type="ARBA" id="ARBA00022490"/>
    </source>
</evidence>
<evidence type="ECO:0000313" key="15">
    <source>
        <dbReference type="Proteomes" id="UP000027931"/>
    </source>
</evidence>
<dbReference type="SUPFAM" id="SSF50677">
    <property type="entry name" value="ValRS/IleRS/LeuRS editing domain"/>
    <property type="match status" value="1"/>
</dbReference>
<dbReference type="InterPro" id="IPR002301">
    <property type="entry name" value="Ile-tRNA-ligase"/>
</dbReference>
<dbReference type="GO" id="GO:0008270">
    <property type="term" value="F:zinc ion binding"/>
    <property type="evidence" value="ECO:0007669"/>
    <property type="project" value="UniProtKB-UniRule"/>
</dbReference>
<dbReference type="PANTHER" id="PTHR42765">
    <property type="entry name" value="SOLEUCYL-TRNA SYNTHETASE"/>
    <property type="match status" value="1"/>
</dbReference>
<dbReference type="CDD" id="cd00818">
    <property type="entry name" value="IleRS_core"/>
    <property type="match status" value="1"/>
</dbReference>
<comment type="domain">
    <text evidence="10">IleRS has two distinct active sites: one for aminoacylation and one for editing. The misactivated valine is translocated from the active site to the editing site, which sterically excludes the correctly activated isoleucine. The single editing site contains two valyl binding pockets, one specific for each substrate (Val-AMP or Val-tRNA(Ile)).</text>
</comment>
<feature type="domain" description="Zinc finger FPG/IleRS-type" evidence="12">
    <location>
        <begin position="889"/>
        <end position="916"/>
    </location>
</feature>
<dbReference type="OrthoDB" id="9810365at2"/>
<dbReference type="InterPro" id="IPR033708">
    <property type="entry name" value="Anticodon_Ile_BEm"/>
</dbReference>
<dbReference type="InterPro" id="IPR009080">
    <property type="entry name" value="tRNAsynth_Ia_anticodon-bd"/>
</dbReference>
<reference evidence="14 15" key="1">
    <citation type="journal article" date="2013" name="Int. J. Syst. Evol. Microbiol.">
        <title>Tumebacillus flagellatus sp. nov., an alpha-amylase/pullulanase-producing bacterium isolated from cassava wastewater.</title>
        <authorList>
            <person name="Wang Q."/>
            <person name="Xie N."/>
            <person name="Qin Y."/>
            <person name="Shen N."/>
            <person name="Zhu J."/>
            <person name="Mi H."/>
            <person name="Huang R."/>
        </authorList>
    </citation>
    <scope>NUCLEOTIDE SEQUENCE [LARGE SCALE GENOMIC DNA]</scope>
    <source>
        <strain evidence="14 15">GST4</strain>
    </source>
</reference>
<evidence type="ECO:0000259" key="13">
    <source>
        <dbReference type="Pfam" id="PF08264"/>
    </source>
</evidence>
<dbReference type="HAMAP" id="MF_02002">
    <property type="entry name" value="Ile_tRNA_synth_type1"/>
    <property type="match status" value="1"/>
</dbReference>
<dbReference type="AlphaFoldDB" id="A0A074LFB5"/>
<dbReference type="InterPro" id="IPR013155">
    <property type="entry name" value="M/V/L/I-tRNA-synth_anticd-bd"/>
</dbReference>
<comment type="function">
    <text evidence="8 10">Catalyzes the attachment of isoleucine to tRNA(Ile). As IleRS can inadvertently accommodate and process structurally similar amino acids such as valine, to avoid such errors it has two additional distinct tRNA(Ile)-dependent editing activities. One activity is designated as 'pretransfer' editing and involves the hydrolysis of activated Val-AMP. The other activity is designated 'posttransfer' editing and involves deacylation of mischarged Val-tRNA(Ile).</text>
</comment>
<dbReference type="InterPro" id="IPR050081">
    <property type="entry name" value="Ile-tRNA_ligase"/>
</dbReference>
<keyword evidence="15" id="KW-1185">Reference proteome</keyword>
<evidence type="ECO:0000256" key="4">
    <source>
        <dbReference type="ARBA" id="ARBA00022741"/>
    </source>
</evidence>
<evidence type="ECO:0000313" key="14">
    <source>
        <dbReference type="EMBL" id="KEO80936.1"/>
    </source>
</evidence>
<comment type="subcellular location">
    <subcellularLocation>
        <location evidence="10">Cytoplasm</location>
    </subcellularLocation>
</comment>
<dbReference type="PROSITE" id="PS00178">
    <property type="entry name" value="AA_TRNA_LIGASE_I"/>
    <property type="match status" value="1"/>
</dbReference>
<feature type="domain" description="Aminoacyl-tRNA synthetase class Ia" evidence="11">
    <location>
        <begin position="30"/>
        <end position="637"/>
    </location>
</feature>
<dbReference type="EMBL" id="JMIR01000055">
    <property type="protein sequence ID" value="KEO80936.1"/>
    <property type="molecule type" value="Genomic_DNA"/>
</dbReference>
<feature type="short sequence motif" description="'KMSKS' region" evidence="10">
    <location>
        <begin position="599"/>
        <end position="603"/>
    </location>
</feature>
<evidence type="ECO:0000259" key="11">
    <source>
        <dbReference type="Pfam" id="PF00133"/>
    </source>
</evidence>
<dbReference type="FunFam" id="1.10.730.20:FF:000001">
    <property type="entry name" value="Isoleucine--tRNA ligase"/>
    <property type="match status" value="1"/>
</dbReference>
<evidence type="ECO:0000256" key="8">
    <source>
        <dbReference type="ARBA" id="ARBA00025217"/>
    </source>
</evidence>
<dbReference type="PANTHER" id="PTHR42765:SF1">
    <property type="entry name" value="ISOLEUCINE--TRNA LIGASE, MITOCHONDRIAL"/>
    <property type="match status" value="1"/>
</dbReference>
<feature type="binding site" evidence="10">
    <location>
        <position position="602"/>
    </location>
    <ligand>
        <name>ATP</name>
        <dbReference type="ChEBI" id="CHEBI:30616"/>
    </ligand>
</feature>
<evidence type="ECO:0000256" key="1">
    <source>
        <dbReference type="ARBA" id="ARBA00006887"/>
    </source>
</evidence>
<dbReference type="Gene3D" id="1.10.730.20">
    <property type="match status" value="1"/>
</dbReference>
<dbReference type="STRING" id="1157490.EL26_23590"/>
<protein>
    <recommendedName>
        <fullName evidence="10">Isoleucine--tRNA ligase</fullName>
        <ecNumber evidence="10">6.1.1.5</ecNumber>
    </recommendedName>
    <alternativeName>
        <fullName evidence="10">Isoleucyl-tRNA synthetase</fullName>
        <shortName evidence="10">IleRS</shortName>
    </alternativeName>
</protein>
<dbReference type="FunFam" id="3.40.50.620:FF:000152">
    <property type="entry name" value="Isoleucine--tRNA ligase"/>
    <property type="match status" value="1"/>
</dbReference>
<dbReference type="InterPro" id="IPR014729">
    <property type="entry name" value="Rossmann-like_a/b/a_fold"/>
</dbReference>
<dbReference type="SUPFAM" id="SSF52374">
    <property type="entry name" value="Nucleotidylyl transferase"/>
    <property type="match status" value="1"/>
</dbReference>
<keyword evidence="4 10" id="KW-0547">Nucleotide-binding</keyword>